<comment type="subunit">
    <text evidence="2">Interacts with ribosomal protein uL14 (rplN).</text>
</comment>
<dbReference type="GO" id="GO:0017148">
    <property type="term" value="P:negative regulation of translation"/>
    <property type="evidence" value="ECO:0007669"/>
    <property type="project" value="UniProtKB-UniRule"/>
</dbReference>
<evidence type="ECO:0000313" key="3">
    <source>
        <dbReference type="EMBL" id="RCL39824.1"/>
    </source>
</evidence>
<evidence type="ECO:0000256" key="1">
    <source>
        <dbReference type="ARBA" id="ARBA00010574"/>
    </source>
</evidence>
<keyword evidence="2" id="KW-0963">Cytoplasm</keyword>
<evidence type="ECO:0000313" key="4">
    <source>
        <dbReference type="Proteomes" id="UP000253307"/>
    </source>
</evidence>
<dbReference type="Pfam" id="PF02410">
    <property type="entry name" value="RsfS"/>
    <property type="match status" value="1"/>
</dbReference>
<keyword evidence="2" id="KW-0810">Translation regulation</keyword>
<evidence type="ECO:0000256" key="2">
    <source>
        <dbReference type="HAMAP-Rule" id="MF_01477"/>
    </source>
</evidence>
<dbReference type="InterPro" id="IPR004394">
    <property type="entry name" value="Iojap/RsfS/C7orf30"/>
</dbReference>
<dbReference type="EMBL" id="QOPE01000035">
    <property type="protein sequence ID" value="RCL39824.1"/>
    <property type="molecule type" value="Genomic_DNA"/>
</dbReference>
<keyword evidence="2" id="KW-0678">Repressor</keyword>
<proteinExistence type="inferred from homology"/>
<protein>
    <recommendedName>
        <fullName evidence="2">Ribosomal silencing factor RsfS</fullName>
    </recommendedName>
</protein>
<dbReference type="GO" id="GO:0005737">
    <property type="term" value="C:cytoplasm"/>
    <property type="evidence" value="ECO:0007669"/>
    <property type="project" value="UniProtKB-SubCell"/>
</dbReference>
<accession>A0A368BSE9</accession>
<comment type="function">
    <text evidence="2">Functions as a ribosomal silencing factor. Interacts with ribosomal protein uL14 (rplN), blocking formation of intersubunit bridge B8. Prevents association of the 30S and 50S ribosomal subunits and the formation of functional ribosomes, thus repressing translation.</text>
</comment>
<dbReference type="Proteomes" id="UP000253307">
    <property type="component" value="Unassembled WGS sequence"/>
</dbReference>
<dbReference type="Gene3D" id="3.30.460.10">
    <property type="entry name" value="Beta Polymerase, domain 2"/>
    <property type="match status" value="1"/>
</dbReference>
<dbReference type="InterPro" id="IPR043519">
    <property type="entry name" value="NT_sf"/>
</dbReference>
<dbReference type="GO" id="GO:0042256">
    <property type="term" value="P:cytosolic ribosome assembly"/>
    <property type="evidence" value="ECO:0007669"/>
    <property type="project" value="UniProtKB-UniRule"/>
</dbReference>
<name>A0A368BSE9_9GAMM</name>
<sequence length="117" mass="12994">MKSIEPLNICIQALNDLKAQNLLTLDISKSSNFSDWFVIATATSDRHAKAIASNVVEELKNNNVEIIGVEGKEESEWILIDSGEVVINIMLDETRSFYDLESLWGAEMSSSISSDEI</sequence>
<reference evidence="3 4" key="1">
    <citation type="journal article" date="2018" name="Microbiome">
        <title>Fine metagenomic profile of the Mediterranean stratified and mixed water columns revealed by assembly and recruitment.</title>
        <authorList>
            <person name="Haro-Moreno J.M."/>
            <person name="Lopez-Perez M."/>
            <person name="De La Torre J.R."/>
            <person name="Picazo A."/>
            <person name="Camacho A."/>
            <person name="Rodriguez-Valera F."/>
        </authorList>
    </citation>
    <scope>NUCLEOTIDE SEQUENCE [LARGE SCALE GENOMIC DNA]</scope>
    <source>
        <strain evidence="3">MED-G82</strain>
    </source>
</reference>
<dbReference type="NCBIfam" id="TIGR00090">
    <property type="entry name" value="rsfS_iojap_ybeB"/>
    <property type="match status" value="1"/>
</dbReference>
<dbReference type="GO" id="GO:0043023">
    <property type="term" value="F:ribosomal large subunit binding"/>
    <property type="evidence" value="ECO:0007669"/>
    <property type="project" value="TreeGrafter"/>
</dbReference>
<organism evidence="3 4">
    <name type="scientific">SAR86 cluster bacterium</name>
    <dbReference type="NCBI Taxonomy" id="2030880"/>
    <lineage>
        <taxon>Bacteria</taxon>
        <taxon>Pseudomonadati</taxon>
        <taxon>Pseudomonadota</taxon>
        <taxon>Gammaproteobacteria</taxon>
        <taxon>SAR86 cluster</taxon>
    </lineage>
</organism>
<dbReference type="GO" id="GO:0090071">
    <property type="term" value="P:negative regulation of ribosome biogenesis"/>
    <property type="evidence" value="ECO:0007669"/>
    <property type="project" value="UniProtKB-UniRule"/>
</dbReference>
<dbReference type="HAMAP" id="MF_01477">
    <property type="entry name" value="Iojap_RsfS"/>
    <property type="match status" value="1"/>
</dbReference>
<dbReference type="PANTHER" id="PTHR21043:SF0">
    <property type="entry name" value="MITOCHONDRIAL ASSEMBLY OF RIBOSOMAL LARGE SUBUNIT PROTEIN 1"/>
    <property type="match status" value="1"/>
</dbReference>
<comment type="caution">
    <text evidence="3">The sequence shown here is derived from an EMBL/GenBank/DDBJ whole genome shotgun (WGS) entry which is preliminary data.</text>
</comment>
<gene>
    <name evidence="2 3" type="primary">rsfS</name>
    <name evidence="3" type="ORF">DBW96_04105</name>
</gene>
<comment type="subcellular location">
    <subcellularLocation>
        <location evidence="2">Cytoplasm</location>
    </subcellularLocation>
</comment>
<comment type="similarity">
    <text evidence="1 2">Belongs to the Iojap/RsfS family.</text>
</comment>
<dbReference type="SUPFAM" id="SSF81301">
    <property type="entry name" value="Nucleotidyltransferase"/>
    <property type="match status" value="1"/>
</dbReference>
<dbReference type="AlphaFoldDB" id="A0A368BSE9"/>
<dbReference type="PANTHER" id="PTHR21043">
    <property type="entry name" value="IOJAP SUPERFAMILY ORTHOLOG"/>
    <property type="match status" value="1"/>
</dbReference>